<dbReference type="RefSeq" id="WP_076426702.1">
    <property type="nucleotide sequence ID" value="NZ_FTMP01000004.1"/>
</dbReference>
<dbReference type="EMBL" id="FTMP01000004">
    <property type="protein sequence ID" value="SIQ48900.1"/>
    <property type="molecule type" value="Genomic_DNA"/>
</dbReference>
<feature type="signal peptide" evidence="1">
    <location>
        <begin position="1"/>
        <end position="18"/>
    </location>
</feature>
<dbReference type="Gene3D" id="3.10.450.50">
    <property type="match status" value="1"/>
</dbReference>
<name>A0A1N6T6A9_AQUAC</name>
<dbReference type="Proteomes" id="UP000185841">
    <property type="component" value="Unassembled WGS sequence"/>
</dbReference>
<evidence type="ECO:0000256" key="1">
    <source>
        <dbReference type="SAM" id="SignalP"/>
    </source>
</evidence>
<evidence type="ECO:0000313" key="2">
    <source>
        <dbReference type="EMBL" id="SIQ48900.1"/>
    </source>
</evidence>
<dbReference type="SUPFAM" id="SSF54427">
    <property type="entry name" value="NTF2-like"/>
    <property type="match status" value="1"/>
</dbReference>
<proteinExistence type="predicted"/>
<feature type="chain" id="PRO_5012342478" evidence="1">
    <location>
        <begin position="19"/>
        <end position="149"/>
    </location>
</feature>
<organism evidence="2 3">
    <name type="scientific">Aquipseudomonas alcaligenes</name>
    <name type="common">Pseudomonas alcaligenes</name>
    <dbReference type="NCBI Taxonomy" id="43263"/>
    <lineage>
        <taxon>Bacteria</taxon>
        <taxon>Pseudomonadati</taxon>
        <taxon>Pseudomonadota</taxon>
        <taxon>Gammaproteobacteria</taxon>
        <taxon>Pseudomonadales</taxon>
        <taxon>Pseudomonadaceae</taxon>
        <taxon>Aquipseudomonas</taxon>
    </lineage>
</organism>
<dbReference type="AlphaFoldDB" id="A0A1N6T6A9"/>
<dbReference type="InterPro" id="IPR032710">
    <property type="entry name" value="NTF2-like_dom_sf"/>
</dbReference>
<evidence type="ECO:0000313" key="3">
    <source>
        <dbReference type="Proteomes" id="UP000185841"/>
    </source>
</evidence>
<keyword evidence="1" id="KW-0732">Signal</keyword>
<gene>
    <name evidence="2" type="ORF">SAMN05878282_104334</name>
</gene>
<reference evidence="2 3" key="1">
    <citation type="submission" date="2017-01" db="EMBL/GenBank/DDBJ databases">
        <authorList>
            <person name="Mah S.A."/>
            <person name="Swanson W.J."/>
            <person name="Moy G.W."/>
            <person name="Vacquier V.D."/>
        </authorList>
    </citation>
    <scope>NUCLEOTIDE SEQUENCE [LARGE SCALE GENOMIC DNA]</scope>
    <source>
        <strain evidence="2 3">RU36E</strain>
    </source>
</reference>
<sequence length="149" mass="16458">MKKLALSLLCLFAPLVHADPALTENSIRNLYAQLAADASQRDVEATLAHMSADVRIHISAAKGSIELDAEKYRELLKQGWSGLDGYRMEVEIESIEIAEDGQSATVRDTTKETLQLRGHEMTTGMQETASLRLIEGEPKIVRIEALIKP</sequence>
<accession>A0A1N6T6A9</accession>
<protein>
    <submittedName>
        <fullName evidence="2">SnoaL-like domain-containing protein</fullName>
    </submittedName>
</protein>